<feature type="signal peptide" evidence="2">
    <location>
        <begin position="1"/>
        <end position="23"/>
    </location>
</feature>
<evidence type="ECO:0000313" key="4">
    <source>
        <dbReference type="Proteomes" id="UP000595362"/>
    </source>
</evidence>
<evidence type="ECO:0008006" key="5">
    <source>
        <dbReference type="Google" id="ProtNLM"/>
    </source>
</evidence>
<name>A0A7T5R183_9BACT</name>
<evidence type="ECO:0000313" key="3">
    <source>
        <dbReference type="EMBL" id="QQG35591.1"/>
    </source>
</evidence>
<organism evidence="3 4">
    <name type="scientific">Micavibrio aeruginosavorus</name>
    <dbReference type="NCBI Taxonomy" id="349221"/>
    <lineage>
        <taxon>Bacteria</taxon>
        <taxon>Pseudomonadati</taxon>
        <taxon>Bdellovibrionota</taxon>
        <taxon>Bdellovibrionia</taxon>
        <taxon>Bdellovibrionales</taxon>
        <taxon>Pseudobdellovibrionaceae</taxon>
        <taxon>Micavibrio</taxon>
    </lineage>
</organism>
<feature type="region of interest" description="Disordered" evidence="1">
    <location>
        <begin position="153"/>
        <end position="187"/>
    </location>
</feature>
<keyword evidence="2" id="KW-0732">Signal</keyword>
<feature type="chain" id="PRO_5032769800" description="Lipoprotein" evidence="2">
    <location>
        <begin position="24"/>
        <end position="247"/>
    </location>
</feature>
<evidence type="ECO:0000256" key="1">
    <source>
        <dbReference type="SAM" id="MobiDB-lite"/>
    </source>
</evidence>
<sequence>MIRQLRYAAVAFLLASCSTLVDGQIQDVTIETQGAKNTLCYMQNRDFSFRFYPPQTLKVTKSPDPYTIRCLAPGNREKTVVVEPKTPDSTFFNISNAGTGVAVDHLSAAMYELPDKIVISFEGMQPQSYPQPPYNEFFDDHPELKGVEEFRPGQPALMRDGGTTVPGLTKREDLDAGSGTGLLGADAPAAEKSAAPVTEVVAPPVPSNSKSMSADSLTKSMNPHIFGGFSTPAAIGAPVDMTAPSQQ</sequence>
<accession>A0A7T5R183</accession>
<dbReference type="PROSITE" id="PS51257">
    <property type="entry name" value="PROKAR_LIPOPROTEIN"/>
    <property type="match status" value="1"/>
</dbReference>
<dbReference type="AlphaFoldDB" id="A0A7T5R183"/>
<dbReference type="Proteomes" id="UP000595362">
    <property type="component" value="Chromosome"/>
</dbReference>
<reference evidence="3 4" key="1">
    <citation type="submission" date="2020-07" db="EMBL/GenBank/DDBJ databases">
        <title>Huge and variable diversity of episymbiotic CPR bacteria and DPANN archaea in groundwater ecosystems.</title>
        <authorList>
            <person name="He C.Y."/>
            <person name="Keren R."/>
            <person name="Whittaker M."/>
            <person name="Farag I.F."/>
            <person name="Doudna J."/>
            <person name="Cate J.H.D."/>
            <person name="Banfield J.F."/>
        </authorList>
    </citation>
    <scope>NUCLEOTIDE SEQUENCE [LARGE SCALE GENOMIC DNA]</scope>
    <source>
        <strain evidence="3">NC_groundwater_70_Ag_B-0.1um_54_66</strain>
    </source>
</reference>
<protein>
    <recommendedName>
        <fullName evidence="5">Lipoprotein</fullName>
    </recommendedName>
</protein>
<evidence type="ECO:0000256" key="2">
    <source>
        <dbReference type="SAM" id="SignalP"/>
    </source>
</evidence>
<proteinExistence type="predicted"/>
<dbReference type="EMBL" id="CP066681">
    <property type="protein sequence ID" value="QQG35591.1"/>
    <property type="molecule type" value="Genomic_DNA"/>
</dbReference>
<gene>
    <name evidence="3" type="ORF">HYS17_08675</name>
</gene>